<keyword evidence="1" id="KW-0805">Transcription regulation</keyword>
<comment type="caution">
    <text evidence="5">The sequence shown here is derived from an EMBL/GenBank/DDBJ whole genome shotgun (WGS) entry which is preliminary data.</text>
</comment>
<dbReference type="Gene3D" id="1.10.10.10">
    <property type="entry name" value="Winged helix-like DNA-binding domain superfamily/Winged helix DNA-binding domain"/>
    <property type="match status" value="1"/>
</dbReference>
<keyword evidence="3" id="KW-0804">Transcription</keyword>
<evidence type="ECO:0000313" key="5">
    <source>
        <dbReference type="EMBL" id="GAA5052852.1"/>
    </source>
</evidence>
<evidence type="ECO:0000259" key="4">
    <source>
        <dbReference type="PROSITE" id="PS50995"/>
    </source>
</evidence>
<evidence type="ECO:0000256" key="2">
    <source>
        <dbReference type="ARBA" id="ARBA00023125"/>
    </source>
</evidence>
<dbReference type="InterPro" id="IPR000835">
    <property type="entry name" value="HTH_MarR-typ"/>
</dbReference>
<accession>A0ABP9KAK8</accession>
<dbReference type="PANTHER" id="PTHR42756:SF1">
    <property type="entry name" value="TRANSCRIPTIONAL REPRESSOR OF EMRAB OPERON"/>
    <property type="match status" value="1"/>
</dbReference>
<feature type="domain" description="HTH marR-type" evidence="4">
    <location>
        <begin position="32"/>
        <end position="165"/>
    </location>
</feature>
<dbReference type="InterPro" id="IPR036390">
    <property type="entry name" value="WH_DNA-bd_sf"/>
</dbReference>
<dbReference type="EMBL" id="BAABHV010000009">
    <property type="protein sequence ID" value="GAA5052852.1"/>
    <property type="molecule type" value="Genomic_DNA"/>
</dbReference>
<protein>
    <submittedName>
        <fullName evidence="5">MarR family transcriptional regulator</fullName>
    </submittedName>
</protein>
<dbReference type="RefSeq" id="WP_346032405.1">
    <property type="nucleotide sequence ID" value="NZ_BAABHV010000009.1"/>
</dbReference>
<dbReference type="SUPFAM" id="SSF46785">
    <property type="entry name" value="Winged helix' DNA-binding domain"/>
    <property type="match status" value="1"/>
</dbReference>
<evidence type="ECO:0000256" key="1">
    <source>
        <dbReference type="ARBA" id="ARBA00023015"/>
    </source>
</evidence>
<keyword evidence="6" id="KW-1185">Reference proteome</keyword>
<evidence type="ECO:0000256" key="3">
    <source>
        <dbReference type="ARBA" id="ARBA00023163"/>
    </source>
</evidence>
<evidence type="ECO:0000313" key="6">
    <source>
        <dbReference type="Proteomes" id="UP001500518"/>
    </source>
</evidence>
<gene>
    <name evidence="5" type="ORF">GCM10023208_14190</name>
</gene>
<proteinExistence type="predicted"/>
<dbReference type="PANTHER" id="PTHR42756">
    <property type="entry name" value="TRANSCRIPTIONAL REGULATOR, MARR"/>
    <property type="match status" value="1"/>
</dbReference>
<name>A0ABP9KAK8_9SPHN</name>
<organism evidence="5 6">
    <name type="scientific">Erythrobacter westpacificensis</name>
    <dbReference type="NCBI Taxonomy" id="1055231"/>
    <lineage>
        <taxon>Bacteria</taxon>
        <taxon>Pseudomonadati</taxon>
        <taxon>Pseudomonadota</taxon>
        <taxon>Alphaproteobacteria</taxon>
        <taxon>Sphingomonadales</taxon>
        <taxon>Erythrobacteraceae</taxon>
        <taxon>Erythrobacter/Porphyrobacter group</taxon>
        <taxon>Erythrobacter</taxon>
    </lineage>
</organism>
<dbReference type="Pfam" id="PF01047">
    <property type="entry name" value="MarR"/>
    <property type="match status" value="1"/>
</dbReference>
<keyword evidence="2" id="KW-0238">DNA-binding</keyword>
<dbReference type="InterPro" id="IPR036388">
    <property type="entry name" value="WH-like_DNA-bd_sf"/>
</dbReference>
<sequence length="170" mass="19397">MARFCAEDKFTDWHREDKKISKIPETWPLLGPDHIPYRLVLLSRFIDRQTSRQLRESTGLTAAEWRVLAHIVVLGESNSSRIADAAASDAAEVSRAAKELERKGLITRRKNPENRTKLILAITKKGQALYDRARSSRLEYFQWLLQDLDSAEKAALDAALLKLVQRVDIS</sequence>
<dbReference type="PRINTS" id="PR00598">
    <property type="entry name" value="HTHMARR"/>
</dbReference>
<dbReference type="PROSITE" id="PS50995">
    <property type="entry name" value="HTH_MARR_2"/>
    <property type="match status" value="1"/>
</dbReference>
<dbReference type="Proteomes" id="UP001500518">
    <property type="component" value="Unassembled WGS sequence"/>
</dbReference>
<reference evidence="6" key="1">
    <citation type="journal article" date="2019" name="Int. J. Syst. Evol. Microbiol.">
        <title>The Global Catalogue of Microorganisms (GCM) 10K type strain sequencing project: providing services to taxonomists for standard genome sequencing and annotation.</title>
        <authorList>
            <consortium name="The Broad Institute Genomics Platform"/>
            <consortium name="The Broad Institute Genome Sequencing Center for Infectious Disease"/>
            <person name="Wu L."/>
            <person name="Ma J."/>
        </authorList>
    </citation>
    <scope>NUCLEOTIDE SEQUENCE [LARGE SCALE GENOMIC DNA]</scope>
    <source>
        <strain evidence="6">JCM 18014</strain>
    </source>
</reference>
<dbReference type="SMART" id="SM00347">
    <property type="entry name" value="HTH_MARR"/>
    <property type="match status" value="1"/>
</dbReference>